<dbReference type="Proteomes" id="UP000195402">
    <property type="component" value="Unassembled WGS sequence"/>
</dbReference>
<evidence type="ECO:0000313" key="3">
    <source>
        <dbReference type="Proteomes" id="UP000195402"/>
    </source>
</evidence>
<protein>
    <recommendedName>
        <fullName evidence="4">Flocculation protein</fullName>
    </recommendedName>
</protein>
<dbReference type="InParanoid" id="A0A200Q7L5"/>
<dbReference type="PANTHER" id="PTHR36741">
    <property type="entry name" value="OS07G0100500 PROTEIN"/>
    <property type="match status" value="1"/>
</dbReference>
<reference evidence="2 3" key="1">
    <citation type="journal article" date="2017" name="Mol. Plant">
        <title>The Genome of Medicinal Plant Macleaya cordata Provides New Insights into Benzylisoquinoline Alkaloids Metabolism.</title>
        <authorList>
            <person name="Liu X."/>
            <person name="Liu Y."/>
            <person name="Huang P."/>
            <person name="Ma Y."/>
            <person name="Qing Z."/>
            <person name="Tang Q."/>
            <person name="Cao H."/>
            <person name="Cheng P."/>
            <person name="Zheng Y."/>
            <person name="Yuan Z."/>
            <person name="Zhou Y."/>
            <person name="Liu J."/>
            <person name="Tang Z."/>
            <person name="Zhuo Y."/>
            <person name="Zhang Y."/>
            <person name="Yu L."/>
            <person name="Huang J."/>
            <person name="Yang P."/>
            <person name="Peng Q."/>
            <person name="Zhang J."/>
            <person name="Jiang W."/>
            <person name="Zhang Z."/>
            <person name="Lin K."/>
            <person name="Ro D.K."/>
            <person name="Chen X."/>
            <person name="Xiong X."/>
            <person name="Shang Y."/>
            <person name="Huang S."/>
            <person name="Zeng J."/>
        </authorList>
    </citation>
    <scope>NUCLEOTIDE SEQUENCE [LARGE SCALE GENOMIC DNA]</scope>
    <source>
        <strain evidence="3">cv. BLH2017</strain>
        <tissue evidence="2">Root</tissue>
    </source>
</reference>
<dbReference type="AlphaFoldDB" id="A0A200Q7L5"/>
<feature type="region of interest" description="Disordered" evidence="1">
    <location>
        <begin position="695"/>
        <end position="723"/>
    </location>
</feature>
<organism evidence="2 3">
    <name type="scientific">Macleaya cordata</name>
    <name type="common">Five-seeded plume-poppy</name>
    <name type="synonym">Bocconia cordata</name>
    <dbReference type="NCBI Taxonomy" id="56857"/>
    <lineage>
        <taxon>Eukaryota</taxon>
        <taxon>Viridiplantae</taxon>
        <taxon>Streptophyta</taxon>
        <taxon>Embryophyta</taxon>
        <taxon>Tracheophyta</taxon>
        <taxon>Spermatophyta</taxon>
        <taxon>Magnoliopsida</taxon>
        <taxon>Ranunculales</taxon>
        <taxon>Papaveraceae</taxon>
        <taxon>Papaveroideae</taxon>
        <taxon>Macleaya</taxon>
    </lineage>
</organism>
<keyword evidence="3" id="KW-1185">Reference proteome</keyword>
<dbReference type="OMA" id="VLYYWCA"/>
<dbReference type="OrthoDB" id="1921521at2759"/>
<feature type="region of interest" description="Disordered" evidence="1">
    <location>
        <begin position="1"/>
        <end position="27"/>
    </location>
</feature>
<feature type="compositionally biased region" description="Low complexity" evidence="1">
    <location>
        <begin position="435"/>
        <end position="451"/>
    </location>
</feature>
<name>A0A200Q7L5_MACCD</name>
<evidence type="ECO:0000313" key="2">
    <source>
        <dbReference type="EMBL" id="OVA06473.1"/>
    </source>
</evidence>
<feature type="compositionally biased region" description="Polar residues" evidence="1">
    <location>
        <begin position="322"/>
        <end position="334"/>
    </location>
</feature>
<comment type="caution">
    <text evidence="2">The sequence shown here is derived from an EMBL/GenBank/DDBJ whole genome shotgun (WGS) entry which is preliminary data.</text>
</comment>
<dbReference type="EMBL" id="MVGT01002801">
    <property type="protein sequence ID" value="OVA06473.1"/>
    <property type="molecule type" value="Genomic_DNA"/>
</dbReference>
<dbReference type="STRING" id="56857.A0A200Q7L5"/>
<gene>
    <name evidence="2" type="ORF">BVC80_479g57</name>
</gene>
<evidence type="ECO:0008006" key="4">
    <source>
        <dbReference type="Google" id="ProtNLM"/>
    </source>
</evidence>
<accession>A0A200Q7L5</accession>
<feature type="region of interest" description="Disordered" evidence="1">
    <location>
        <begin position="322"/>
        <end position="341"/>
    </location>
</feature>
<feature type="region of interest" description="Disordered" evidence="1">
    <location>
        <begin position="432"/>
        <end position="452"/>
    </location>
</feature>
<proteinExistence type="predicted"/>
<evidence type="ECO:0000256" key="1">
    <source>
        <dbReference type="SAM" id="MobiDB-lite"/>
    </source>
</evidence>
<dbReference type="PANTHER" id="PTHR36741:SF1">
    <property type="entry name" value="OS07G0100500 PROTEIN"/>
    <property type="match status" value="1"/>
</dbReference>
<sequence length="723" mass="77180">MVNSKEDEFVGNNEIEGSDLGNQATDDVSEGFSVGISSMNMDTSDIGSVGPSMVSHGRKNVGTDGGFTDRLRDILSGEGDEDLFLQSSDRENNFFQWLQALDIQLIGACRADERMKPLFKLNVSSGVAEDRLLAHLSQHFDAVEVGILARCLFVPLVSIRVGKIIKQGSLLCPTAERGNLNLTLLPSSDMRISFIGDDGCTERLAMLRSTSESSAVVIEEIQADCSGRSFLMGVPGGQVSYFWCSEKSKVLGDELLAKMKDLLRKKPSLAKLSGIGESRLDCFAIHLQAYLLGSAMTSTKASTMEESTPLLASAFDDSELDSSTQVSSSLPTHSQQHKSDSVKAHLFNQGSLYPRSNPLEDCLPRNNTSLGNGFVENFRLHGNSPCSLSVVDNLPVVSTSMTKVVMTNQTENMPSEVGTPIPISPLDFLDSLGKSAAPPSSNPSSLRTPSSQVPSPGSLLFSPYYCWCPPCTSTLQYTVTPPHLPITLAESLSLPPLSSLLSAVRSSSPSIPPNPPLNLANFPSLDFPAFMPDPMVHVPLPVSSFITGPTSQQIPTFTPLICDPIVHIPVIDVCSSGGQGYLVSAAGPAISTSIPPLHPNIVNPLMPQSESMLEKGARETLQLLLASTQVNPQLMQVLPSVLTRTEEKPSTTFVAGSRSLYSGTRDVDAIIANSISTFPSIVSLPHAVAIASVAKKREGNDDSEIQSGGRSSCSGDDDSEDCT</sequence>
<dbReference type="FunCoup" id="A0A200Q7L5">
    <property type="interactions" value="1126"/>
</dbReference>